<name>A0A225C6W3_9MICO</name>
<dbReference type="Gene3D" id="3.40.430.10">
    <property type="entry name" value="Dihydrofolate Reductase, subunit A"/>
    <property type="match status" value="1"/>
</dbReference>
<organism evidence="2 3">
    <name type="scientific">Clavibacter tessellarius</name>
    <dbReference type="NCBI Taxonomy" id="31965"/>
    <lineage>
        <taxon>Bacteria</taxon>
        <taxon>Bacillati</taxon>
        <taxon>Actinomycetota</taxon>
        <taxon>Actinomycetes</taxon>
        <taxon>Micrococcales</taxon>
        <taxon>Microbacteriaceae</taxon>
        <taxon>Clavibacter</taxon>
    </lineage>
</organism>
<dbReference type="SUPFAM" id="SSF53597">
    <property type="entry name" value="Dihydrofolate reductase-like"/>
    <property type="match status" value="1"/>
</dbReference>
<protein>
    <submittedName>
        <fullName evidence="2">Deaminase</fullName>
    </submittedName>
</protein>
<evidence type="ECO:0000313" key="2">
    <source>
        <dbReference type="EMBL" id="OQJ62309.1"/>
    </source>
</evidence>
<dbReference type="GO" id="GO:0008703">
    <property type="term" value="F:5-amino-6-(5-phosphoribosylamino)uracil reductase activity"/>
    <property type="evidence" value="ECO:0007669"/>
    <property type="project" value="InterPro"/>
</dbReference>
<dbReference type="OrthoDB" id="7342392at2"/>
<dbReference type="Pfam" id="PF01872">
    <property type="entry name" value="RibD_C"/>
    <property type="match status" value="1"/>
</dbReference>
<feature type="domain" description="Bacterial bifunctional deaminase-reductase C-terminal" evidence="1">
    <location>
        <begin position="3"/>
        <end position="172"/>
    </location>
</feature>
<dbReference type="GO" id="GO:0009231">
    <property type="term" value="P:riboflavin biosynthetic process"/>
    <property type="evidence" value="ECO:0007669"/>
    <property type="project" value="InterPro"/>
</dbReference>
<accession>A0A225C6W3</accession>
<gene>
    <name evidence="2" type="ORF">B5P24_04450</name>
</gene>
<dbReference type="EMBL" id="MZMQ01000001">
    <property type="protein sequence ID" value="OQJ62309.1"/>
    <property type="molecule type" value="Genomic_DNA"/>
</dbReference>
<dbReference type="Proteomes" id="UP000215316">
    <property type="component" value="Unassembled WGS sequence"/>
</dbReference>
<proteinExistence type="predicted"/>
<keyword evidence="3" id="KW-1185">Reference proteome</keyword>
<comment type="caution">
    <text evidence="2">The sequence shown here is derived from an EMBL/GenBank/DDBJ whole genome shotgun (WGS) entry which is preliminary data.</text>
</comment>
<evidence type="ECO:0000313" key="3">
    <source>
        <dbReference type="Proteomes" id="UP000215316"/>
    </source>
</evidence>
<dbReference type="RefSeq" id="WP_094126741.1">
    <property type="nucleotide sequence ID" value="NZ_CP040788.1"/>
</dbReference>
<reference evidence="2" key="1">
    <citation type="submission" date="2017-08" db="EMBL/GenBank/DDBJ databases">
        <title>Genomes of multiple Clavibacter strains from different subspecies.</title>
        <authorList>
            <person name="Yuan X.-K."/>
            <person name="Li X.-S."/>
            <person name="Nie J."/>
            <person name="De Boer S.H."/>
        </authorList>
    </citation>
    <scope>NUCLEOTIDE SEQUENCE [LARGE SCALE GENOMIC DNA]</scope>
    <source>
        <strain evidence="2">ATCC 33566</strain>
    </source>
</reference>
<dbReference type="InterPro" id="IPR002734">
    <property type="entry name" value="RibDG_C"/>
</dbReference>
<dbReference type="AlphaFoldDB" id="A0A225C6W3"/>
<dbReference type="InterPro" id="IPR024072">
    <property type="entry name" value="DHFR-like_dom_sf"/>
</dbReference>
<sequence length="181" mass="19326">MRTLTAGLFASVDGVVEDPHLFQHDSFDAELGAGLGRMIGSVTTAVMGRRGFEAWSAHWPAAPADDPFVAFVNPLEKLVASTTLTGDLGWNATRIEGDVLEAVAELKRGEGGEIAVLSSISLTRALLFAGLLDELTLMVHPVVAGAGRHLFDPGDPMTRLELRRSEVTSKGNAVLTYARRD</sequence>
<evidence type="ECO:0000259" key="1">
    <source>
        <dbReference type="Pfam" id="PF01872"/>
    </source>
</evidence>